<dbReference type="EC" id="4.1.1.15" evidence="3 8"/>
<evidence type="ECO:0000256" key="1">
    <source>
        <dbReference type="ARBA" id="ARBA00001933"/>
    </source>
</evidence>
<evidence type="ECO:0000256" key="7">
    <source>
        <dbReference type="RuleBase" id="RU000382"/>
    </source>
</evidence>
<name>A0ABQ2TPR5_STRBA</name>
<comment type="cofactor">
    <cofactor evidence="1 7">
        <name>pyridoxal 5'-phosphate</name>
        <dbReference type="ChEBI" id="CHEBI:597326"/>
    </cofactor>
</comment>
<feature type="region of interest" description="Disordered" evidence="9">
    <location>
        <begin position="29"/>
        <end position="49"/>
    </location>
</feature>
<comment type="similarity">
    <text evidence="2 7">Belongs to the group II decarboxylase family.</text>
</comment>
<dbReference type="InterPro" id="IPR010107">
    <property type="entry name" value="Glutamate_decarboxylase"/>
</dbReference>
<dbReference type="Gene3D" id="3.90.1150.160">
    <property type="match status" value="1"/>
</dbReference>
<dbReference type="EMBL" id="BMSZ01000024">
    <property type="protein sequence ID" value="GGS79189.1"/>
    <property type="molecule type" value="Genomic_DNA"/>
</dbReference>
<gene>
    <name evidence="10" type="ORF">GCM10010253_62430</name>
</gene>
<dbReference type="NCBIfam" id="TIGR01788">
    <property type="entry name" value="Glu-decarb-GAD"/>
    <property type="match status" value="1"/>
</dbReference>
<evidence type="ECO:0000256" key="5">
    <source>
        <dbReference type="ARBA" id="ARBA00023239"/>
    </source>
</evidence>
<reference evidence="11" key="1">
    <citation type="journal article" date="2019" name="Int. J. Syst. Evol. Microbiol.">
        <title>The Global Catalogue of Microorganisms (GCM) 10K type strain sequencing project: providing services to taxonomists for standard genome sequencing and annotation.</title>
        <authorList>
            <consortium name="The Broad Institute Genomics Platform"/>
            <consortium name="The Broad Institute Genome Sequencing Center for Infectious Disease"/>
            <person name="Wu L."/>
            <person name="Ma J."/>
        </authorList>
    </citation>
    <scope>NUCLEOTIDE SEQUENCE [LARGE SCALE GENOMIC DNA]</scope>
    <source>
        <strain evidence="11">JCM 4350</strain>
    </source>
</reference>
<dbReference type="RefSeq" id="WP_069742447.1">
    <property type="nucleotide sequence ID" value="NZ_BMSZ01000024.1"/>
</dbReference>
<keyword evidence="5 7" id="KW-0456">Lyase</keyword>
<dbReference type="Gene3D" id="3.40.640.10">
    <property type="entry name" value="Type I PLP-dependent aspartate aminotransferase-like (Major domain)"/>
    <property type="match status" value="1"/>
</dbReference>
<dbReference type="InterPro" id="IPR002129">
    <property type="entry name" value="PyrdxlP-dep_de-COase"/>
</dbReference>
<keyword evidence="4 7" id="KW-0663">Pyridoxal phosphate</keyword>
<keyword evidence="11" id="KW-1185">Reference proteome</keyword>
<dbReference type="PANTHER" id="PTHR43321">
    <property type="entry name" value="GLUTAMATE DECARBOXYLASE"/>
    <property type="match status" value="1"/>
</dbReference>
<dbReference type="InterPro" id="IPR015421">
    <property type="entry name" value="PyrdxlP-dep_Trfase_major"/>
</dbReference>
<dbReference type="InterPro" id="IPR015424">
    <property type="entry name" value="PyrdxlP-dep_Trfase"/>
</dbReference>
<keyword evidence="8" id="KW-0210">Decarboxylase</keyword>
<dbReference type="Gene3D" id="4.10.280.50">
    <property type="match status" value="1"/>
</dbReference>
<comment type="caution">
    <text evidence="10">The sequence shown here is derived from an EMBL/GenBank/DDBJ whole genome shotgun (WGS) entry which is preliminary data.</text>
</comment>
<evidence type="ECO:0000256" key="6">
    <source>
        <dbReference type="ARBA" id="ARBA00048868"/>
    </source>
</evidence>
<evidence type="ECO:0000256" key="9">
    <source>
        <dbReference type="SAM" id="MobiDB-lite"/>
    </source>
</evidence>
<accession>A0ABQ2TPR5</accession>
<evidence type="ECO:0000256" key="8">
    <source>
        <dbReference type="RuleBase" id="RU361171"/>
    </source>
</evidence>
<dbReference type="PANTHER" id="PTHR43321:SF3">
    <property type="entry name" value="GLUTAMATE DECARBOXYLASE"/>
    <property type="match status" value="1"/>
</dbReference>
<dbReference type="CDD" id="cd06450">
    <property type="entry name" value="DOPA_deC_like"/>
    <property type="match status" value="1"/>
</dbReference>
<evidence type="ECO:0000313" key="10">
    <source>
        <dbReference type="EMBL" id="GGS79189.1"/>
    </source>
</evidence>
<dbReference type="SUPFAM" id="SSF53383">
    <property type="entry name" value="PLP-dependent transferases"/>
    <property type="match status" value="1"/>
</dbReference>
<sequence length="475" mass="52991">MPLHRGAHPEHDEPSDERRRLALNPFFGEADPTAAMNTAPPRHRLPDGPLPPMTAYRLVHDELMLDGNSRLNLATFVTTWMEPQAGVLMGECRDKNMIDKDEYPRTAELEKRCVAMLADLWNAPDPAAAVGCSTTGSSEACMLAGLALKRRWARRNADRYPATARPNLVMGVNVQVCWEKFCNFWEVEARQVPMEGGRFHIDPQAAAELCDENTIGVVGILGSTFDGSYEPIADLCAALDALQERTGLDIPVHVDGASGAMVAPFLDPDLVWDFRLPRVASINTSGHKYGLVYPGVGWALWRTPDELPEELVFRVNYLGGDMPTFALNFSRPGAQVVAQYYTFLRLGHDGYRAVQQASRDVARGLARAVEDLGDFRLLTRGDELPVFAFTTTPEVHTYDVFDVSRRLRERGWLVPAYTFPANRQDLSVLRVVCRNGFSSDLAELLIEDLKLFLPELRAQKHPVSHDRKAATAFHH</sequence>
<protein>
    <recommendedName>
        <fullName evidence="3 8">Glutamate decarboxylase</fullName>
        <ecNumber evidence="3 8">4.1.1.15</ecNumber>
    </recommendedName>
</protein>
<evidence type="ECO:0000256" key="4">
    <source>
        <dbReference type="ARBA" id="ARBA00022898"/>
    </source>
</evidence>
<evidence type="ECO:0000256" key="3">
    <source>
        <dbReference type="ARBA" id="ARBA00012421"/>
    </source>
</evidence>
<comment type="catalytic activity">
    <reaction evidence="6 8">
        <text>L-glutamate + H(+) = 4-aminobutanoate + CO2</text>
        <dbReference type="Rhea" id="RHEA:17785"/>
        <dbReference type="ChEBI" id="CHEBI:15378"/>
        <dbReference type="ChEBI" id="CHEBI:16526"/>
        <dbReference type="ChEBI" id="CHEBI:29985"/>
        <dbReference type="ChEBI" id="CHEBI:59888"/>
        <dbReference type="EC" id="4.1.1.15"/>
    </reaction>
</comment>
<organism evidence="10 11">
    <name type="scientific">Streptomyces badius</name>
    <dbReference type="NCBI Taxonomy" id="1941"/>
    <lineage>
        <taxon>Bacteria</taxon>
        <taxon>Bacillati</taxon>
        <taxon>Actinomycetota</taxon>
        <taxon>Actinomycetes</taxon>
        <taxon>Kitasatosporales</taxon>
        <taxon>Streptomycetaceae</taxon>
        <taxon>Streptomyces</taxon>
    </lineage>
</organism>
<evidence type="ECO:0000313" key="11">
    <source>
        <dbReference type="Proteomes" id="UP000659767"/>
    </source>
</evidence>
<evidence type="ECO:0000256" key="2">
    <source>
        <dbReference type="ARBA" id="ARBA00009533"/>
    </source>
</evidence>
<dbReference type="Proteomes" id="UP000659767">
    <property type="component" value="Unassembled WGS sequence"/>
</dbReference>
<proteinExistence type="inferred from homology"/>
<dbReference type="Pfam" id="PF00282">
    <property type="entry name" value="Pyridoxal_deC"/>
    <property type="match status" value="1"/>
</dbReference>